<organism evidence="3 5">
    <name type="scientific">Didymodactylos carnosus</name>
    <dbReference type="NCBI Taxonomy" id="1234261"/>
    <lineage>
        <taxon>Eukaryota</taxon>
        <taxon>Metazoa</taxon>
        <taxon>Spiralia</taxon>
        <taxon>Gnathifera</taxon>
        <taxon>Rotifera</taxon>
        <taxon>Eurotatoria</taxon>
        <taxon>Bdelloidea</taxon>
        <taxon>Philodinida</taxon>
        <taxon>Philodinidae</taxon>
        <taxon>Didymodactylos</taxon>
    </lineage>
</organism>
<keyword evidence="2" id="KW-0472">Membrane</keyword>
<dbReference type="Proteomes" id="UP000663829">
    <property type="component" value="Unassembled WGS sequence"/>
</dbReference>
<comment type="caution">
    <text evidence="3">The sequence shown here is derived from an EMBL/GenBank/DDBJ whole genome shotgun (WGS) entry which is preliminary data.</text>
</comment>
<accession>A0A815B560</accession>
<evidence type="ECO:0000313" key="3">
    <source>
        <dbReference type="EMBL" id="CAF1265502.1"/>
    </source>
</evidence>
<keyword evidence="2" id="KW-0812">Transmembrane</keyword>
<dbReference type="Pfam" id="PF04730">
    <property type="entry name" value="Agro_virD5"/>
    <property type="match status" value="1"/>
</dbReference>
<keyword evidence="5" id="KW-1185">Reference proteome</keyword>
<feature type="region of interest" description="Disordered" evidence="1">
    <location>
        <begin position="603"/>
        <end position="664"/>
    </location>
</feature>
<feature type="compositionally biased region" description="Polar residues" evidence="1">
    <location>
        <begin position="612"/>
        <end position="627"/>
    </location>
</feature>
<feature type="transmembrane region" description="Helical" evidence="2">
    <location>
        <begin position="271"/>
        <end position="294"/>
    </location>
</feature>
<dbReference type="Proteomes" id="UP000681722">
    <property type="component" value="Unassembled WGS sequence"/>
</dbReference>
<keyword evidence="2" id="KW-1133">Transmembrane helix</keyword>
<feature type="compositionally biased region" description="Basic and acidic residues" evidence="1">
    <location>
        <begin position="839"/>
        <end position="856"/>
    </location>
</feature>
<sequence length="1036" mass="117469">MEKNIRDNIDPSIADKLINLLNTKEKFEKKDFENIVCYNEELWENLKIKNSEKVYILHKHRIEKELPEKYENIWKDLEKTNRCTTKKQILIKTKRVKIEELDLNSLNFQDKYSKIKFNDNGHETKDLKTFLIELKENIQESSKYLYQTDLPFSTKEEEGNKIRIYLKERNILKSGGLAIHKYGDNSKDIEEKLNETLTDEFHNDKNLILSKILSLQGDIRSYKDDLKANLKDFIDLKDQEIVPNELKFFEGLGLDKFLIVEEDKPWWDWRAFAVAMIGLAQVIAGAILISYGLVNIGSALISEGISDMVYATMAGLSGNFSWKDWVIQKAISLSLSIMSAGFGRLASIGNTVAKLGSVSRAAMIAKIVGKAALQFATTCLTNIITEKIMEQIQDGVIQKVVSSIEENFLKEINKSIKSKVEILYVNSKNNIKEFENSFVKMRKDIEGALGRNLILPQQFDNIRVQVISSLQNSYQVLTDGLKKSNSKYAKIAANTIQATLMVDKLWSVIESVLQFNHAKNTLKSIIEGATNKIDENNNTENINNSHIQARADALKNIIKGYITSKLTRELDRVIRQIISGTLKQIAKVVGQIAKDMISSEFNGKNPVDVLKRSNQNQRESQVSIEQRSTTDKSKNEKEEQAKRESLQNDVKNLKNLPGYSSEEATEKDRALDLAGIKMLAESKSRNIVVYNIDTGEKEVIRPSGLGKIPAFFKQSAKINYKADENGDVGHYFTARGTETYTQINGRNDCLIIAYHESLGQTVNKSMIQQERNELYQYIDRNRNKFDRYREEIDRSGRDTMIGGKQKPKSASAEEGVSSIERDEKQTTSSKSDGTYGTRSAEKTRLEQEENVKITGKTHESEHVIPFRVTSGNLNFESKIPRKSAEGRQMEDSGAAYFEQTSTHRQHPGTGSGARATEYCKDVDCALRLEGNPSIALQLATSGYASIQDFAENASTPAGEVASNSYRRMVKKIETITLQNPDGSITNIDILNIHREEALAARLMAEKGRYPTNVELKEIRNKVRFREKYSQSTKRKK</sequence>
<evidence type="ECO:0000313" key="4">
    <source>
        <dbReference type="EMBL" id="CAF4047856.1"/>
    </source>
</evidence>
<protein>
    <submittedName>
        <fullName evidence="3">Uncharacterized protein</fullName>
    </submittedName>
</protein>
<dbReference type="OrthoDB" id="27934at2759"/>
<dbReference type="EMBL" id="CAJOBC010020714">
    <property type="protein sequence ID" value="CAF4047856.1"/>
    <property type="molecule type" value="Genomic_DNA"/>
</dbReference>
<reference evidence="3" key="1">
    <citation type="submission" date="2021-02" db="EMBL/GenBank/DDBJ databases">
        <authorList>
            <person name="Nowell W R."/>
        </authorList>
    </citation>
    <scope>NUCLEOTIDE SEQUENCE</scope>
</reference>
<name>A0A815B560_9BILA</name>
<dbReference type="AlphaFoldDB" id="A0A815B560"/>
<dbReference type="EMBL" id="CAJNOQ010010966">
    <property type="protein sequence ID" value="CAF1265502.1"/>
    <property type="molecule type" value="Genomic_DNA"/>
</dbReference>
<evidence type="ECO:0000256" key="2">
    <source>
        <dbReference type="SAM" id="Phobius"/>
    </source>
</evidence>
<feature type="compositionally biased region" description="Polar residues" evidence="1">
    <location>
        <begin position="826"/>
        <end position="837"/>
    </location>
</feature>
<evidence type="ECO:0000256" key="1">
    <source>
        <dbReference type="SAM" id="MobiDB-lite"/>
    </source>
</evidence>
<gene>
    <name evidence="3" type="ORF">GPM918_LOCUS26820</name>
    <name evidence="4" type="ORF">SRO942_LOCUS27039</name>
</gene>
<evidence type="ECO:0000313" key="5">
    <source>
        <dbReference type="Proteomes" id="UP000663829"/>
    </source>
</evidence>
<dbReference type="InterPro" id="IPR006819">
    <property type="entry name" value="Agro_VirD5"/>
</dbReference>
<feature type="region of interest" description="Disordered" evidence="1">
    <location>
        <begin position="789"/>
        <end position="856"/>
    </location>
</feature>
<proteinExistence type="predicted"/>
<feature type="compositionally biased region" description="Basic and acidic residues" evidence="1">
    <location>
        <begin position="628"/>
        <end position="646"/>
    </location>
</feature>